<dbReference type="AlphaFoldDB" id="A0A1V2ES63"/>
<dbReference type="RefSeq" id="WP_233130940.1">
    <property type="nucleotide sequence ID" value="NZ_MPSB01000018.1"/>
</dbReference>
<comment type="caution">
    <text evidence="2">The sequence shown here is derived from an EMBL/GenBank/DDBJ whole genome shotgun (WGS) entry which is preliminary data.</text>
</comment>
<dbReference type="SUPFAM" id="SSF53098">
    <property type="entry name" value="Ribonuclease H-like"/>
    <property type="match status" value="1"/>
</dbReference>
<proteinExistence type="predicted"/>
<dbReference type="Pfam" id="PF13456">
    <property type="entry name" value="RVT_3"/>
    <property type="match status" value="1"/>
</dbReference>
<reference evidence="2 3" key="1">
    <citation type="submission" date="2016-11" db="EMBL/GenBank/DDBJ databases">
        <title>Genome sequence of Sphingomonas jeddahensis G39.</title>
        <authorList>
            <person name="Poehlein A."/>
            <person name="Wuebbeler J.H."/>
            <person name="Steinbuechel A."/>
            <person name="Daniel R."/>
        </authorList>
    </citation>
    <scope>NUCLEOTIDE SEQUENCE [LARGE SCALE GENOMIC DNA]</scope>
    <source>
        <strain evidence="2 3">G39</strain>
    </source>
</reference>
<evidence type="ECO:0000259" key="1">
    <source>
        <dbReference type="Pfam" id="PF13456"/>
    </source>
</evidence>
<dbReference type="EMBL" id="MPSB01000018">
    <property type="protein sequence ID" value="ONF95014.1"/>
    <property type="molecule type" value="Genomic_DNA"/>
</dbReference>
<accession>A0A1V2ES63</accession>
<dbReference type="GO" id="GO:0004523">
    <property type="term" value="F:RNA-DNA hybrid ribonuclease activity"/>
    <property type="evidence" value="ECO:0007669"/>
    <property type="project" value="InterPro"/>
</dbReference>
<keyword evidence="3" id="KW-1185">Reference proteome</keyword>
<protein>
    <recommendedName>
        <fullName evidence="1">RNase H type-1 domain-containing protein</fullName>
    </recommendedName>
</protein>
<dbReference type="GO" id="GO:0003676">
    <property type="term" value="F:nucleic acid binding"/>
    <property type="evidence" value="ECO:0007669"/>
    <property type="project" value="InterPro"/>
</dbReference>
<gene>
    <name evidence="2" type="ORF">SPHI_27940</name>
</gene>
<evidence type="ECO:0000313" key="2">
    <source>
        <dbReference type="EMBL" id="ONF95014.1"/>
    </source>
</evidence>
<dbReference type="InterPro" id="IPR012337">
    <property type="entry name" value="RNaseH-like_sf"/>
</dbReference>
<dbReference type="InterPro" id="IPR036397">
    <property type="entry name" value="RNaseH_sf"/>
</dbReference>
<dbReference type="Gene3D" id="3.30.420.10">
    <property type="entry name" value="Ribonuclease H-like superfamily/Ribonuclease H"/>
    <property type="match status" value="1"/>
</dbReference>
<dbReference type="Proteomes" id="UP000188729">
    <property type="component" value="Unassembled WGS sequence"/>
</dbReference>
<name>A0A1V2ES63_9SPHN</name>
<organism evidence="2 3">
    <name type="scientific">Sphingomonas jeddahensis</name>
    <dbReference type="NCBI Taxonomy" id="1915074"/>
    <lineage>
        <taxon>Bacteria</taxon>
        <taxon>Pseudomonadati</taxon>
        <taxon>Pseudomonadota</taxon>
        <taxon>Alphaproteobacteria</taxon>
        <taxon>Sphingomonadales</taxon>
        <taxon>Sphingomonadaceae</taxon>
        <taxon>Sphingomonas</taxon>
    </lineage>
</organism>
<feature type="domain" description="RNase H type-1" evidence="1">
    <location>
        <begin position="33"/>
        <end position="110"/>
    </location>
</feature>
<sequence length="141" mass="15012">MKIFFDGGLRPLPAGMELAVVAGGRSHVEWGLGAGTSMEAEWLALIAAAKLAWSLRIADAVLLGDAAAVIAQAKGLVRVPAAHRQHLDAFNHVPRMPGRLRLRYIKRAQNLAGIVLEKPDVCRASHVRAGALIAGARVVRT</sequence>
<evidence type="ECO:0000313" key="3">
    <source>
        <dbReference type="Proteomes" id="UP000188729"/>
    </source>
</evidence>
<dbReference type="STRING" id="1915074.SPHI_27940"/>
<dbReference type="InterPro" id="IPR002156">
    <property type="entry name" value="RNaseH_domain"/>
</dbReference>